<evidence type="ECO:0000256" key="1">
    <source>
        <dbReference type="SAM" id="MobiDB-lite"/>
    </source>
</evidence>
<accession>A0A226E2B5</accession>
<feature type="compositionally biased region" description="Polar residues" evidence="1">
    <location>
        <begin position="111"/>
        <end position="123"/>
    </location>
</feature>
<reference evidence="2 3" key="1">
    <citation type="submission" date="2015-12" db="EMBL/GenBank/DDBJ databases">
        <title>The genome of Folsomia candida.</title>
        <authorList>
            <person name="Faddeeva A."/>
            <person name="Derks M.F."/>
            <person name="Anvar Y."/>
            <person name="Smit S."/>
            <person name="Van Straalen N."/>
            <person name="Roelofs D."/>
        </authorList>
    </citation>
    <scope>NUCLEOTIDE SEQUENCE [LARGE SCALE GENOMIC DNA]</scope>
    <source>
        <strain evidence="2 3">VU population</strain>
        <tissue evidence="2">Whole body</tissue>
    </source>
</reference>
<feature type="compositionally biased region" description="Low complexity" evidence="1">
    <location>
        <begin position="124"/>
        <end position="140"/>
    </location>
</feature>
<comment type="caution">
    <text evidence="2">The sequence shown here is derived from an EMBL/GenBank/DDBJ whole genome shotgun (WGS) entry which is preliminary data.</text>
</comment>
<dbReference type="AlphaFoldDB" id="A0A226E2B5"/>
<evidence type="ECO:0000313" key="3">
    <source>
        <dbReference type="Proteomes" id="UP000198287"/>
    </source>
</evidence>
<name>A0A226E2B5_FOLCA</name>
<gene>
    <name evidence="2" type="ORF">Fcan01_14264</name>
</gene>
<feature type="compositionally biased region" description="Polar residues" evidence="1">
    <location>
        <begin position="169"/>
        <end position="182"/>
    </location>
</feature>
<protein>
    <submittedName>
        <fullName evidence="2">Uncharacterized protein</fullName>
    </submittedName>
</protein>
<feature type="compositionally biased region" description="Low complexity" evidence="1">
    <location>
        <begin position="185"/>
        <end position="197"/>
    </location>
</feature>
<evidence type="ECO:0000313" key="2">
    <source>
        <dbReference type="EMBL" id="OXA50616.1"/>
    </source>
</evidence>
<keyword evidence="3" id="KW-1185">Reference proteome</keyword>
<feature type="region of interest" description="Disordered" evidence="1">
    <location>
        <begin position="105"/>
        <end position="204"/>
    </location>
</feature>
<dbReference type="Proteomes" id="UP000198287">
    <property type="component" value="Unassembled WGS sequence"/>
</dbReference>
<organism evidence="2 3">
    <name type="scientific">Folsomia candida</name>
    <name type="common">Springtail</name>
    <dbReference type="NCBI Taxonomy" id="158441"/>
    <lineage>
        <taxon>Eukaryota</taxon>
        <taxon>Metazoa</taxon>
        <taxon>Ecdysozoa</taxon>
        <taxon>Arthropoda</taxon>
        <taxon>Hexapoda</taxon>
        <taxon>Collembola</taxon>
        <taxon>Entomobryomorpha</taxon>
        <taxon>Isotomoidea</taxon>
        <taxon>Isotomidae</taxon>
        <taxon>Proisotominae</taxon>
        <taxon>Folsomia</taxon>
    </lineage>
</organism>
<sequence length="328" mass="34374">MTEQPMMDPIRVEDRALKKILRPTDFSREVAIPRAHVKRFPSNVSSLVRSASARHPTKGLDRQQNYLDKRLIMSPATNNGNHQFKTIPIDIATLQDSPTPKLPVSRGIGRSYSNRVTPQQQQVRSPAFRRTTPARPPSSANGGGSFLYSGNYDPNHPNQPIITKPAGKQASNKASASPQQNWVLAGGPSTSAGGAAAAEKKPGKKEMLQEMALDVAKDQAKEGLANLAMEGGLDPGALGGDFIAGMGGKLGSKAGGKLGGKIGKKLGNEEMGNELGEAIGDELGDMAADMAKDAALDAIGDLAAGEGIDIAPPEIPDAGQLCAKCVIV</sequence>
<proteinExistence type="predicted"/>
<dbReference type="EMBL" id="LNIX01000008">
    <property type="protein sequence ID" value="OXA50616.1"/>
    <property type="molecule type" value="Genomic_DNA"/>
</dbReference>